<dbReference type="SUPFAM" id="SSF51569">
    <property type="entry name" value="Aldolase"/>
    <property type="match status" value="1"/>
</dbReference>
<comment type="caution">
    <text evidence="5">The sequence shown here is derived from an EMBL/GenBank/DDBJ whole genome shotgun (WGS) entry which is preliminary data.</text>
</comment>
<evidence type="ECO:0000313" key="6">
    <source>
        <dbReference type="Proteomes" id="UP000697710"/>
    </source>
</evidence>
<dbReference type="InterPro" id="IPR043594">
    <property type="entry name" value="HMGL"/>
</dbReference>
<dbReference type="GO" id="GO:0004419">
    <property type="term" value="F:hydroxymethylglutaryl-CoA lyase activity"/>
    <property type="evidence" value="ECO:0007669"/>
    <property type="project" value="TreeGrafter"/>
</dbReference>
<evidence type="ECO:0000259" key="4">
    <source>
        <dbReference type="PROSITE" id="PS50991"/>
    </source>
</evidence>
<dbReference type="EMBL" id="JAGQHR010000442">
    <property type="protein sequence ID" value="MCA9728658.1"/>
    <property type="molecule type" value="Genomic_DNA"/>
</dbReference>
<proteinExistence type="inferred from homology"/>
<dbReference type="Gene3D" id="3.20.20.70">
    <property type="entry name" value="Aldolase class I"/>
    <property type="match status" value="1"/>
</dbReference>
<feature type="domain" description="Pyruvate carboxyltransferase" evidence="4">
    <location>
        <begin position="4"/>
        <end position="273"/>
    </location>
</feature>
<sequence>MTEIRIHEVGPRDGLQMEKQIVPVETKEAWVRAAMAAGVDIVQVGSFVHPEKVPQMADTDELFRRLVAGKESQTVLSGLVLNEKGLERGLACGVEMFCMGASASETHSRKNTGMGTDEATRRIVAMGKEALAAGKRVQVSVQSAFGCGFEGRIPIERVQRIVETYLEAGLANISLADTAGHADPALVSGLFGVVRALAENVECTCHFHNTYGLGMANTFAALQAGVTTVETSWAGLGGCPFTKMAAGNVATEDFVHALHRQGDRPDVDLLRLIALARDVAAHFGREMPGYVYRCGPIPNGPASVAGPFVDQSRREDVR</sequence>
<reference evidence="5" key="1">
    <citation type="submission" date="2020-04" db="EMBL/GenBank/DDBJ databases">
        <authorList>
            <person name="Zhang T."/>
        </authorList>
    </citation>
    <scope>NUCLEOTIDE SEQUENCE</scope>
    <source>
        <strain evidence="5">HKST-UBA01</strain>
    </source>
</reference>
<dbReference type="AlphaFoldDB" id="A0A956M0Q3"/>
<organism evidence="5 6">
    <name type="scientific">Eiseniibacteriota bacterium</name>
    <dbReference type="NCBI Taxonomy" id="2212470"/>
    <lineage>
        <taxon>Bacteria</taxon>
        <taxon>Candidatus Eiseniibacteriota</taxon>
    </lineage>
</organism>
<dbReference type="InterPro" id="IPR013785">
    <property type="entry name" value="Aldolase_TIM"/>
</dbReference>
<dbReference type="PANTHER" id="PTHR42738:SF7">
    <property type="entry name" value="HYDROXYMETHYLGLUTARYL-COA LYASE"/>
    <property type="match status" value="1"/>
</dbReference>
<name>A0A956M0Q3_UNCEI</name>
<comment type="similarity">
    <text evidence="1">Belongs to the HMG-CoA lyase family.</text>
</comment>
<evidence type="ECO:0000313" key="5">
    <source>
        <dbReference type="EMBL" id="MCA9728658.1"/>
    </source>
</evidence>
<reference evidence="5" key="2">
    <citation type="journal article" date="2021" name="Microbiome">
        <title>Successional dynamics and alternative stable states in a saline activated sludge microbial community over 9 years.</title>
        <authorList>
            <person name="Wang Y."/>
            <person name="Ye J."/>
            <person name="Ju F."/>
            <person name="Liu L."/>
            <person name="Boyd J.A."/>
            <person name="Deng Y."/>
            <person name="Parks D.H."/>
            <person name="Jiang X."/>
            <person name="Yin X."/>
            <person name="Woodcroft B.J."/>
            <person name="Tyson G.W."/>
            <person name="Hugenholtz P."/>
            <person name="Polz M.F."/>
            <person name="Zhang T."/>
        </authorList>
    </citation>
    <scope>NUCLEOTIDE SEQUENCE</scope>
    <source>
        <strain evidence="5">HKST-UBA01</strain>
    </source>
</reference>
<dbReference type="Pfam" id="PF00682">
    <property type="entry name" value="HMGL-like"/>
    <property type="match status" value="1"/>
</dbReference>
<keyword evidence="2" id="KW-0479">Metal-binding</keyword>
<dbReference type="PANTHER" id="PTHR42738">
    <property type="entry name" value="HYDROXYMETHYLGLUTARYL-COA LYASE"/>
    <property type="match status" value="1"/>
</dbReference>
<keyword evidence="3 5" id="KW-0456">Lyase</keyword>
<dbReference type="GO" id="GO:0046872">
    <property type="term" value="F:metal ion binding"/>
    <property type="evidence" value="ECO:0007669"/>
    <property type="project" value="UniProtKB-KW"/>
</dbReference>
<dbReference type="InterPro" id="IPR000891">
    <property type="entry name" value="PYR_CT"/>
</dbReference>
<dbReference type="GO" id="GO:0046951">
    <property type="term" value="P:ketone body biosynthetic process"/>
    <property type="evidence" value="ECO:0007669"/>
    <property type="project" value="TreeGrafter"/>
</dbReference>
<dbReference type="CDD" id="cd07938">
    <property type="entry name" value="DRE_TIM_HMGL"/>
    <property type="match status" value="1"/>
</dbReference>
<dbReference type="Proteomes" id="UP000697710">
    <property type="component" value="Unassembled WGS sequence"/>
</dbReference>
<dbReference type="NCBIfam" id="NF004283">
    <property type="entry name" value="PRK05692.1"/>
    <property type="match status" value="1"/>
</dbReference>
<gene>
    <name evidence="5" type="ORF">KC729_13295</name>
</gene>
<protein>
    <submittedName>
        <fullName evidence="5">Hydroxymethylglutaryl-CoA lyase</fullName>
    </submittedName>
</protein>
<evidence type="ECO:0000256" key="2">
    <source>
        <dbReference type="ARBA" id="ARBA00022723"/>
    </source>
</evidence>
<evidence type="ECO:0000256" key="3">
    <source>
        <dbReference type="ARBA" id="ARBA00023239"/>
    </source>
</evidence>
<accession>A0A956M0Q3</accession>
<dbReference type="PROSITE" id="PS50991">
    <property type="entry name" value="PYR_CT"/>
    <property type="match status" value="1"/>
</dbReference>
<evidence type="ECO:0000256" key="1">
    <source>
        <dbReference type="ARBA" id="ARBA00009405"/>
    </source>
</evidence>
<dbReference type="GO" id="GO:0006552">
    <property type="term" value="P:L-leucine catabolic process"/>
    <property type="evidence" value="ECO:0007669"/>
    <property type="project" value="TreeGrafter"/>
</dbReference>